<dbReference type="OrthoDB" id="10465120at2759"/>
<dbReference type="GeneID" id="30196918"/>
<keyword evidence="3" id="KW-1185">Reference proteome</keyword>
<dbReference type="Proteomes" id="UP000094819">
    <property type="component" value="Unassembled WGS sequence"/>
</dbReference>
<accession>A0A1E3I2A7</accession>
<dbReference type="EMBL" id="AWGH01000040">
    <property type="protein sequence ID" value="ODN82485.1"/>
    <property type="molecule type" value="Genomic_DNA"/>
</dbReference>
<evidence type="ECO:0000256" key="1">
    <source>
        <dbReference type="SAM" id="MobiDB-lite"/>
    </source>
</evidence>
<feature type="region of interest" description="Disordered" evidence="1">
    <location>
        <begin position="15"/>
        <end position="35"/>
    </location>
</feature>
<gene>
    <name evidence="2" type="ORF">L198_07707</name>
</gene>
<comment type="caution">
    <text evidence="2">The sequence shown here is derived from an EMBL/GenBank/DDBJ whole genome shotgun (WGS) entry which is preliminary data.</text>
</comment>
<protein>
    <submittedName>
        <fullName evidence="2">Uncharacterized protein</fullName>
    </submittedName>
</protein>
<sequence length="118" mass="10651">MFFFRIFNNNFSSKGKTNSSQATYAMPTGQKAPRVDEDEQLLRLRGGCFGGHFDGNRGTGGTTGAGAGVVMSGGGATSACGGTAGGGGGGGCGGGGGGSGGGGGGGGGCGGGGGGGGC</sequence>
<evidence type="ECO:0000313" key="3">
    <source>
        <dbReference type="Proteomes" id="UP000094819"/>
    </source>
</evidence>
<proteinExistence type="predicted"/>
<dbReference type="AlphaFoldDB" id="A0A1E3I2A7"/>
<dbReference type="RefSeq" id="XP_019028312.1">
    <property type="nucleotide sequence ID" value="XM_019179695.1"/>
</dbReference>
<reference evidence="2 3" key="1">
    <citation type="submission" date="2016-06" db="EMBL/GenBank/DDBJ databases">
        <title>Evolution of pathogenesis and genome organization in the Tremellales.</title>
        <authorList>
            <person name="Cuomo C."/>
            <person name="Litvintseva A."/>
            <person name="Heitman J."/>
            <person name="Chen Y."/>
            <person name="Sun S."/>
            <person name="Springer D."/>
            <person name="Dromer F."/>
            <person name="Young S."/>
            <person name="Zeng Q."/>
            <person name="Chapman S."/>
            <person name="Gujja S."/>
            <person name="Saif S."/>
            <person name="Birren B."/>
        </authorList>
    </citation>
    <scope>NUCLEOTIDE SEQUENCE [LARGE SCALE GENOMIC DNA]</scope>
    <source>
        <strain evidence="2 3">CBS 7118</strain>
    </source>
</reference>
<name>A0A1E3I2A7_9TREE</name>
<evidence type="ECO:0000313" key="2">
    <source>
        <dbReference type="EMBL" id="ODN82485.1"/>
    </source>
</evidence>
<organism evidence="2 3">
    <name type="scientific">Cryptococcus wingfieldii CBS 7118</name>
    <dbReference type="NCBI Taxonomy" id="1295528"/>
    <lineage>
        <taxon>Eukaryota</taxon>
        <taxon>Fungi</taxon>
        <taxon>Dikarya</taxon>
        <taxon>Basidiomycota</taxon>
        <taxon>Agaricomycotina</taxon>
        <taxon>Tremellomycetes</taxon>
        <taxon>Tremellales</taxon>
        <taxon>Cryptococcaceae</taxon>
        <taxon>Cryptococcus</taxon>
    </lineage>
</organism>